<dbReference type="Proteomes" id="UP001652582">
    <property type="component" value="Chromosome 2"/>
</dbReference>
<dbReference type="GO" id="GO:0034475">
    <property type="term" value="P:U4 snRNA 3'-end processing"/>
    <property type="evidence" value="ECO:0007669"/>
    <property type="project" value="TreeGrafter"/>
</dbReference>
<dbReference type="PANTHER" id="PTHR11953">
    <property type="entry name" value="EXOSOME COMPLEX COMPONENT"/>
    <property type="match status" value="1"/>
</dbReference>
<evidence type="ECO:0000256" key="2">
    <source>
        <dbReference type="ARBA" id="ARBA00004496"/>
    </source>
</evidence>
<name>A0A6J1N9S8_BICAN</name>
<reference evidence="12" key="2">
    <citation type="submission" date="2025-08" db="UniProtKB">
        <authorList>
            <consortium name="RefSeq"/>
        </authorList>
    </citation>
    <scope>IDENTIFICATION</scope>
</reference>
<evidence type="ECO:0000256" key="1">
    <source>
        <dbReference type="ARBA" id="ARBA00004123"/>
    </source>
</evidence>
<dbReference type="GO" id="GO:0006364">
    <property type="term" value="P:rRNA processing"/>
    <property type="evidence" value="ECO:0007669"/>
    <property type="project" value="UniProtKB-KW"/>
</dbReference>
<dbReference type="RefSeq" id="XP_023944490.2">
    <property type="nucleotide sequence ID" value="XM_024088722.2"/>
</dbReference>
<dbReference type="Pfam" id="PF03725">
    <property type="entry name" value="RNase_PH_C"/>
    <property type="match status" value="1"/>
</dbReference>
<keyword evidence="8" id="KW-0539">Nucleus</keyword>
<dbReference type="GO" id="GO:0000177">
    <property type="term" value="C:cytoplasmic exosome (RNase complex)"/>
    <property type="evidence" value="ECO:0007669"/>
    <property type="project" value="TreeGrafter"/>
</dbReference>
<keyword evidence="11" id="KW-1185">Reference proteome</keyword>
<dbReference type="Gene3D" id="3.30.230.70">
    <property type="entry name" value="GHMP Kinase, N-terminal domain"/>
    <property type="match status" value="1"/>
</dbReference>
<evidence type="ECO:0000256" key="4">
    <source>
        <dbReference type="ARBA" id="ARBA00022490"/>
    </source>
</evidence>
<organism evidence="11 12">
    <name type="scientific">Bicyclus anynana</name>
    <name type="common">Squinting bush brown butterfly</name>
    <dbReference type="NCBI Taxonomy" id="110368"/>
    <lineage>
        <taxon>Eukaryota</taxon>
        <taxon>Metazoa</taxon>
        <taxon>Ecdysozoa</taxon>
        <taxon>Arthropoda</taxon>
        <taxon>Hexapoda</taxon>
        <taxon>Insecta</taxon>
        <taxon>Pterygota</taxon>
        <taxon>Neoptera</taxon>
        <taxon>Endopterygota</taxon>
        <taxon>Lepidoptera</taxon>
        <taxon>Glossata</taxon>
        <taxon>Ditrysia</taxon>
        <taxon>Papilionoidea</taxon>
        <taxon>Nymphalidae</taxon>
        <taxon>Satyrinae</taxon>
        <taxon>Satyrini</taxon>
        <taxon>Mycalesina</taxon>
        <taxon>Bicyclus</taxon>
    </lineage>
</organism>
<keyword evidence="4" id="KW-0963">Cytoplasm</keyword>
<dbReference type="OrthoDB" id="2504340at2759"/>
<comment type="subcellular location">
    <subcellularLocation>
        <location evidence="2">Cytoplasm</location>
    </subcellularLocation>
    <subcellularLocation>
        <location evidence="1">Nucleus</location>
    </subcellularLocation>
</comment>
<dbReference type="InterPro" id="IPR036345">
    <property type="entry name" value="ExoRNase_PH_dom2_sf"/>
</dbReference>
<sequence>MPLDYKRFNGPEDSVSYKRFTADYLKSYDELHSELIDETGHRKDGRAMDEARPMYVRGNFVSQAKGSSYIEMRGTKVVCSVFDPREIVHQNEFSTVGLLFCEVKFAPFACKRQRQSHVPDSEEKALSVALRKAVGPTVCCQLFANFQIDIFVYIIESDGSCLAAAITAAGLALANAAVPMFDVVTASSVAIIGDKIFIDPTEDEEHLAMISPDTNTNHGVITMARLNGLMQIADFRQIGSLDIECILKVTDILEQECQKVFPKIQKTLVGYVKNGIMEQKRLSEEGKAREAKLKDKMLEWRSSIVNNSV</sequence>
<accession>A0A6J1N9S8</accession>
<evidence type="ECO:0000256" key="7">
    <source>
        <dbReference type="ARBA" id="ARBA00022884"/>
    </source>
</evidence>
<comment type="similarity">
    <text evidence="3">Belongs to the RNase PH family.</text>
</comment>
<evidence type="ECO:0000313" key="11">
    <source>
        <dbReference type="Proteomes" id="UP001652582"/>
    </source>
</evidence>
<dbReference type="GO" id="GO:0071028">
    <property type="term" value="P:nuclear mRNA surveillance"/>
    <property type="evidence" value="ECO:0007669"/>
    <property type="project" value="TreeGrafter"/>
</dbReference>
<dbReference type="SUPFAM" id="SSF54211">
    <property type="entry name" value="Ribosomal protein S5 domain 2-like"/>
    <property type="match status" value="1"/>
</dbReference>
<feature type="domain" description="Exoribonuclease phosphorolytic" evidence="10">
    <location>
        <begin position="182"/>
        <end position="208"/>
    </location>
</feature>
<reference evidence="11" key="1">
    <citation type="submission" date="2025-05" db="UniProtKB">
        <authorList>
            <consortium name="RefSeq"/>
        </authorList>
    </citation>
    <scope>NUCLEOTIDE SEQUENCE [LARGE SCALE GENOMIC DNA]</scope>
</reference>
<evidence type="ECO:0000313" key="12">
    <source>
        <dbReference type="RefSeq" id="XP_023944490.2"/>
    </source>
</evidence>
<dbReference type="Pfam" id="PF01138">
    <property type="entry name" value="RNase_PH"/>
    <property type="match status" value="1"/>
</dbReference>
<dbReference type="InterPro" id="IPR015847">
    <property type="entry name" value="ExoRNase_PH_dom2"/>
</dbReference>
<keyword evidence="5" id="KW-0698">rRNA processing</keyword>
<dbReference type="GO" id="GO:0000176">
    <property type="term" value="C:nuclear exosome (RNase complex)"/>
    <property type="evidence" value="ECO:0007669"/>
    <property type="project" value="TreeGrafter"/>
</dbReference>
<proteinExistence type="inferred from homology"/>
<keyword evidence="6" id="KW-0271">Exosome</keyword>
<evidence type="ECO:0000259" key="10">
    <source>
        <dbReference type="Pfam" id="PF03725"/>
    </source>
</evidence>
<dbReference type="GeneID" id="112050454"/>
<dbReference type="GO" id="GO:0071051">
    <property type="term" value="P:poly(A)-dependent snoRNA 3'-end processing"/>
    <property type="evidence" value="ECO:0007669"/>
    <property type="project" value="TreeGrafter"/>
</dbReference>
<evidence type="ECO:0000256" key="5">
    <source>
        <dbReference type="ARBA" id="ARBA00022552"/>
    </source>
</evidence>
<evidence type="ECO:0000256" key="3">
    <source>
        <dbReference type="ARBA" id="ARBA00006678"/>
    </source>
</evidence>
<dbReference type="SUPFAM" id="SSF55666">
    <property type="entry name" value="Ribonuclease PH domain 2-like"/>
    <property type="match status" value="1"/>
</dbReference>
<evidence type="ECO:0000259" key="9">
    <source>
        <dbReference type="Pfam" id="PF01138"/>
    </source>
</evidence>
<evidence type="ECO:0000256" key="8">
    <source>
        <dbReference type="ARBA" id="ARBA00023242"/>
    </source>
</evidence>
<dbReference type="CDD" id="cd11371">
    <property type="entry name" value="RNase_PH_MTR3"/>
    <property type="match status" value="1"/>
</dbReference>
<feature type="domain" description="Exoribonuclease phosphorolytic" evidence="9">
    <location>
        <begin position="50"/>
        <end position="179"/>
    </location>
</feature>
<dbReference type="InterPro" id="IPR020568">
    <property type="entry name" value="Ribosomal_Su5_D2-typ_SF"/>
</dbReference>
<dbReference type="KEGG" id="bany:112050454"/>
<dbReference type="GO" id="GO:0003723">
    <property type="term" value="F:RNA binding"/>
    <property type="evidence" value="ECO:0007669"/>
    <property type="project" value="UniProtKB-KW"/>
</dbReference>
<dbReference type="AlphaFoldDB" id="A0A6J1N9S8"/>
<dbReference type="GO" id="GO:0016075">
    <property type="term" value="P:rRNA catabolic process"/>
    <property type="evidence" value="ECO:0007669"/>
    <property type="project" value="TreeGrafter"/>
</dbReference>
<dbReference type="InterPro" id="IPR027408">
    <property type="entry name" value="PNPase/RNase_PH_dom_sf"/>
</dbReference>
<dbReference type="PANTHER" id="PTHR11953:SF2">
    <property type="entry name" value="EXOSOME COMPLEX COMPONENT MTR3"/>
    <property type="match status" value="1"/>
</dbReference>
<evidence type="ECO:0000256" key="6">
    <source>
        <dbReference type="ARBA" id="ARBA00022835"/>
    </source>
</evidence>
<dbReference type="InterPro" id="IPR050080">
    <property type="entry name" value="RNase_PH"/>
</dbReference>
<dbReference type="GO" id="GO:0005730">
    <property type="term" value="C:nucleolus"/>
    <property type="evidence" value="ECO:0007669"/>
    <property type="project" value="TreeGrafter"/>
</dbReference>
<gene>
    <name evidence="12" type="primary">LOC112050454</name>
</gene>
<keyword evidence="7" id="KW-0694">RNA-binding</keyword>
<dbReference type="InterPro" id="IPR001247">
    <property type="entry name" value="ExoRNase_PH_dom1"/>
</dbReference>
<protein>
    <submittedName>
        <fullName evidence="12">Exosome complex component MTR3</fullName>
    </submittedName>
</protein>